<evidence type="ECO:0000256" key="1">
    <source>
        <dbReference type="ARBA" id="ARBA00004141"/>
    </source>
</evidence>
<dbReference type="SUPFAM" id="SSF161093">
    <property type="entry name" value="MgtE membrane domain-like"/>
    <property type="match status" value="1"/>
</dbReference>
<dbReference type="PANTHER" id="PTHR43773:SF1">
    <property type="entry name" value="MAGNESIUM TRANSPORTER MGTE"/>
    <property type="match status" value="1"/>
</dbReference>
<dbReference type="Pfam" id="PF01769">
    <property type="entry name" value="MgtE"/>
    <property type="match status" value="1"/>
</dbReference>
<dbReference type="Gene3D" id="1.10.357.20">
    <property type="entry name" value="SLC41 divalent cation transporters, integral membrane domain"/>
    <property type="match status" value="1"/>
</dbReference>
<dbReference type="SMART" id="SM00116">
    <property type="entry name" value="CBS"/>
    <property type="match status" value="2"/>
</dbReference>
<sequence length="445" mass="46370">MTDDRTATTPEHTDTPALRDLRAHLERLDVPDVVHELGRLGPTRRAVAFRLLRKDRAVEVFEDLDPALQVELVDALAGEAAAIFDALDPDDRAALLDELPAGVARRLLSGLSAAERAATTALLGHPEESAGRRMSPEVVSVPLGTTVADTIARVRAAGEDAETVYVVPVVAAGRRVVGVVSLRRLVLSDPSALVDDVMTSPATTVRVTDPAERAANVVRDGGFVGVPVVDAEDRLVGVLTVDDAMRVLEAEDDEDSARTGGSEPLRRPYLSVSVLGLVRSRVVWLLLLIVAATLTVGVQSFYEAELSQVVALALFVPLLIGTGGNAGSQAATTVVRASAVGDVRPSDTLRVVGREMLTGLLLGVTLATVGVGPAILVAGPQIGLVLALTVVAVCTLATTVGSSVPLLAKRVGIDPAIVSAPFISTFVDTTGLVVYFTIAKAVLGI</sequence>
<evidence type="ECO:0000256" key="2">
    <source>
        <dbReference type="ARBA" id="ARBA00009749"/>
    </source>
</evidence>
<dbReference type="InterPro" id="IPR038076">
    <property type="entry name" value="MgtE_N_sf"/>
</dbReference>
<feature type="domain" description="CBS" evidence="10">
    <location>
        <begin position="134"/>
        <end position="197"/>
    </location>
</feature>
<dbReference type="PANTHER" id="PTHR43773">
    <property type="entry name" value="MAGNESIUM TRANSPORTER MGTE"/>
    <property type="match status" value="1"/>
</dbReference>
<dbReference type="Pfam" id="PF00571">
    <property type="entry name" value="CBS"/>
    <property type="match status" value="2"/>
</dbReference>
<comment type="subunit">
    <text evidence="9">Homodimer.</text>
</comment>
<feature type="transmembrane region" description="Helical" evidence="9">
    <location>
        <begin position="356"/>
        <end position="376"/>
    </location>
</feature>
<feature type="domain" description="CBS" evidence="10">
    <location>
        <begin position="198"/>
        <end position="254"/>
    </location>
</feature>
<evidence type="ECO:0000256" key="4">
    <source>
        <dbReference type="ARBA" id="ARBA00022692"/>
    </source>
</evidence>
<organism evidence="11 12">
    <name type="scientific">Cellulomonas iranensis</name>
    <dbReference type="NCBI Taxonomy" id="76862"/>
    <lineage>
        <taxon>Bacteria</taxon>
        <taxon>Bacillati</taxon>
        <taxon>Actinomycetota</taxon>
        <taxon>Actinomycetes</taxon>
        <taxon>Micrococcales</taxon>
        <taxon>Cellulomonadaceae</taxon>
        <taxon>Cellulomonas</taxon>
    </lineage>
</organism>
<dbReference type="Pfam" id="PF03448">
    <property type="entry name" value="MgtE_N"/>
    <property type="match status" value="1"/>
</dbReference>
<feature type="transmembrane region" description="Helical" evidence="9">
    <location>
        <begin position="282"/>
        <end position="302"/>
    </location>
</feature>
<keyword evidence="9" id="KW-1003">Cell membrane</keyword>
<dbReference type="EMBL" id="JAUSVM010000001">
    <property type="protein sequence ID" value="MDQ0424122.1"/>
    <property type="molecule type" value="Genomic_DNA"/>
</dbReference>
<protein>
    <recommendedName>
        <fullName evidence="9">Magnesium transporter MgtE</fullName>
    </recommendedName>
</protein>
<evidence type="ECO:0000256" key="7">
    <source>
        <dbReference type="ARBA" id="ARBA00023136"/>
    </source>
</evidence>
<dbReference type="InterPro" id="IPR006669">
    <property type="entry name" value="MgtE_transporter"/>
</dbReference>
<evidence type="ECO:0000256" key="6">
    <source>
        <dbReference type="ARBA" id="ARBA00022989"/>
    </source>
</evidence>
<evidence type="ECO:0000256" key="5">
    <source>
        <dbReference type="ARBA" id="ARBA00022842"/>
    </source>
</evidence>
<dbReference type="SUPFAM" id="SSF54631">
    <property type="entry name" value="CBS-domain pair"/>
    <property type="match status" value="1"/>
</dbReference>
<dbReference type="InterPro" id="IPR046342">
    <property type="entry name" value="CBS_dom_sf"/>
</dbReference>
<dbReference type="InterPro" id="IPR006667">
    <property type="entry name" value="SLC41_membr_dom"/>
</dbReference>
<evidence type="ECO:0000256" key="9">
    <source>
        <dbReference type="RuleBase" id="RU362011"/>
    </source>
</evidence>
<keyword evidence="12" id="KW-1185">Reference proteome</keyword>
<evidence type="ECO:0000256" key="8">
    <source>
        <dbReference type="PROSITE-ProRule" id="PRU00703"/>
    </source>
</evidence>
<name>A0ABU0GFL7_9CELL</name>
<gene>
    <name evidence="11" type="ORF">JO380_000503</name>
</gene>
<keyword evidence="6 9" id="KW-1133">Transmembrane helix</keyword>
<feature type="transmembrane region" description="Helical" evidence="9">
    <location>
        <begin position="308"/>
        <end position="335"/>
    </location>
</feature>
<comment type="caution">
    <text evidence="11">The sequence shown here is derived from an EMBL/GenBank/DDBJ whole genome shotgun (WGS) entry which is preliminary data.</text>
</comment>
<dbReference type="NCBIfam" id="TIGR00400">
    <property type="entry name" value="mgtE"/>
    <property type="match status" value="1"/>
</dbReference>
<reference evidence="11 12" key="1">
    <citation type="submission" date="2023-07" db="EMBL/GenBank/DDBJ databases">
        <title>Sequencing the genomes of 1000 actinobacteria strains.</title>
        <authorList>
            <person name="Klenk H.-P."/>
        </authorList>
    </citation>
    <scope>NUCLEOTIDE SEQUENCE [LARGE SCALE GENOMIC DNA]</scope>
    <source>
        <strain evidence="11 12">DSM 14785</strain>
    </source>
</reference>
<dbReference type="Gene3D" id="1.25.60.10">
    <property type="entry name" value="MgtE N-terminal domain-like"/>
    <property type="match status" value="1"/>
</dbReference>
<dbReference type="InterPro" id="IPR036739">
    <property type="entry name" value="SLC41_membr_dom_sf"/>
</dbReference>
<dbReference type="SMART" id="SM00924">
    <property type="entry name" value="MgtE_N"/>
    <property type="match status" value="1"/>
</dbReference>
<comment type="function">
    <text evidence="9">Acts as a magnesium transporter.</text>
</comment>
<keyword evidence="7 9" id="KW-0472">Membrane</keyword>
<accession>A0ABU0GFL7</accession>
<comment type="similarity">
    <text evidence="2 9">Belongs to the SLC41A transporter family.</text>
</comment>
<dbReference type="CDD" id="cd04606">
    <property type="entry name" value="CBS_pair_Mg_transporter"/>
    <property type="match status" value="1"/>
</dbReference>
<comment type="subcellular location">
    <subcellularLocation>
        <location evidence="9">Cell membrane</location>
        <topology evidence="9">Multi-pass membrane protein</topology>
    </subcellularLocation>
    <subcellularLocation>
        <location evidence="1">Membrane</location>
        <topology evidence="1">Multi-pass membrane protein</topology>
    </subcellularLocation>
</comment>
<dbReference type="Gene3D" id="3.10.580.10">
    <property type="entry name" value="CBS-domain"/>
    <property type="match status" value="1"/>
</dbReference>
<dbReference type="InterPro" id="IPR000644">
    <property type="entry name" value="CBS_dom"/>
</dbReference>
<dbReference type="RefSeq" id="WP_070319241.1">
    <property type="nucleotide sequence ID" value="NZ_CP084585.1"/>
</dbReference>
<feature type="transmembrane region" description="Helical" evidence="9">
    <location>
        <begin position="416"/>
        <end position="438"/>
    </location>
</feature>
<keyword evidence="3 9" id="KW-0813">Transport</keyword>
<dbReference type="Proteomes" id="UP001240250">
    <property type="component" value="Unassembled WGS sequence"/>
</dbReference>
<feature type="transmembrane region" description="Helical" evidence="9">
    <location>
        <begin position="382"/>
        <end position="404"/>
    </location>
</feature>
<keyword evidence="4 9" id="KW-0812">Transmembrane</keyword>
<proteinExistence type="inferred from homology"/>
<evidence type="ECO:0000313" key="11">
    <source>
        <dbReference type="EMBL" id="MDQ0424122.1"/>
    </source>
</evidence>
<evidence type="ECO:0000256" key="3">
    <source>
        <dbReference type="ARBA" id="ARBA00022448"/>
    </source>
</evidence>
<keyword evidence="5 9" id="KW-0460">Magnesium</keyword>
<keyword evidence="9" id="KW-0479">Metal-binding</keyword>
<evidence type="ECO:0000259" key="10">
    <source>
        <dbReference type="PROSITE" id="PS51371"/>
    </source>
</evidence>
<dbReference type="SUPFAM" id="SSF158791">
    <property type="entry name" value="MgtE N-terminal domain-like"/>
    <property type="match status" value="1"/>
</dbReference>
<dbReference type="PROSITE" id="PS51371">
    <property type="entry name" value="CBS"/>
    <property type="match status" value="2"/>
</dbReference>
<evidence type="ECO:0000313" key="12">
    <source>
        <dbReference type="Proteomes" id="UP001240250"/>
    </source>
</evidence>
<keyword evidence="8" id="KW-0129">CBS domain</keyword>
<dbReference type="InterPro" id="IPR006668">
    <property type="entry name" value="Mg_transptr_MgtE_intracell_dom"/>
</dbReference>